<gene>
    <name evidence="1" type="ORF">SAMN04488514_11458</name>
</gene>
<name>A0A1G9VUY8_9FLAO</name>
<evidence type="ECO:0000313" key="2">
    <source>
        <dbReference type="Proteomes" id="UP000199440"/>
    </source>
</evidence>
<sequence>MKNMFFAILFIGGFVATVNAQLNDYKYIIVPKKFNEFKKENQYQTSTLVKYLFEKKGFTALYGDELPDELNNNRCLGLWVDLIDGSSMFTTKTKLILKDCAEKEVFSTKEGKSKSKEFKTAYSEAIRDAFNSFNTVNYAYNGNSQKSAPITVSFKNDVKKIEEKKEVVAPKNTESVAVIKQEASTARQTYKSVEPVQSDIKKVEVITGTLYAQELPDGNGYQLVDSTPKILMKVYKTSMPDYYLGKRDGTDGVLLKKDGKWFFEYYEGGVLKADELDIKF</sequence>
<organism evidence="1 2">
    <name type="scientific">Kriegella aquimaris</name>
    <dbReference type="NCBI Taxonomy" id="192904"/>
    <lineage>
        <taxon>Bacteria</taxon>
        <taxon>Pseudomonadati</taxon>
        <taxon>Bacteroidota</taxon>
        <taxon>Flavobacteriia</taxon>
        <taxon>Flavobacteriales</taxon>
        <taxon>Flavobacteriaceae</taxon>
        <taxon>Kriegella</taxon>
    </lineage>
</organism>
<reference evidence="1 2" key="1">
    <citation type="submission" date="2016-10" db="EMBL/GenBank/DDBJ databases">
        <authorList>
            <person name="de Groot N.N."/>
        </authorList>
    </citation>
    <scope>NUCLEOTIDE SEQUENCE [LARGE SCALE GENOMIC DNA]</scope>
    <source>
        <strain evidence="1 2">DSM 19886</strain>
    </source>
</reference>
<evidence type="ECO:0000313" key="1">
    <source>
        <dbReference type="EMBL" id="SDM75786.1"/>
    </source>
</evidence>
<proteinExistence type="predicted"/>
<protein>
    <submittedName>
        <fullName evidence="1">Uncharacterized protein</fullName>
    </submittedName>
</protein>
<dbReference type="EMBL" id="FNGV01000014">
    <property type="protein sequence ID" value="SDM75786.1"/>
    <property type="molecule type" value="Genomic_DNA"/>
</dbReference>
<dbReference type="STRING" id="192904.SAMN04488514_11458"/>
<dbReference type="AlphaFoldDB" id="A0A1G9VUY8"/>
<dbReference type="Proteomes" id="UP000199440">
    <property type="component" value="Unassembled WGS sequence"/>
</dbReference>
<keyword evidence="2" id="KW-1185">Reference proteome</keyword>
<accession>A0A1G9VUY8</accession>
<dbReference type="RefSeq" id="WP_143017659.1">
    <property type="nucleotide sequence ID" value="NZ_FNGV01000014.1"/>
</dbReference>
<dbReference type="OrthoDB" id="1274006at2"/>